<dbReference type="PANTHER" id="PTHR24409:SF295">
    <property type="entry name" value="AZ2-RELATED"/>
    <property type="match status" value="1"/>
</dbReference>
<dbReference type="PANTHER" id="PTHR24409">
    <property type="entry name" value="ZINC FINGER PROTEIN 142"/>
    <property type="match status" value="1"/>
</dbReference>
<keyword evidence="1" id="KW-0479">Metal-binding</keyword>
<keyword evidence="2" id="KW-0677">Repeat</keyword>
<protein>
    <submittedName>
        <fullName evidence="8 9">Uncharacterized protein LOC113492314</fullName>
    </submittedName>
</protein>
<dbReference type="RefSeq" id="XP_026725564.1">
    <property type="nucleotide sequence ID" value="XM_026869763.1"/>
</dbReference>
<dbReference type="PROSITE" id="PS50157">
    <property type="entry name" value="ZINC_FINGER_C2H2_2"/>
    <property type="match status" value="2"/>
</dbReference>
<organism evidence="7 9">
    <name type="scientific">Trichoplusia ni</name>
    <name type="common">Cabbage looper</name>
    <dbReference type="NCBI Taxonomy" id="7111"/>
    <lineage>
        <taxon>Eukaryota</taxon>
        <taxon>Metazoa</taxon>
        <taxon>Ecdysozoa</taxon>
        <taxon>Arthropoda</taxon>
        <taxon>Hexapoda</taxon>
        <taxon>Insecta</taxon>
        <taxon>Pterygota</taxon>
        <taxon>Neoptera</taxon>
        <taxon>Endopterygota</taxon>
        <taxon>Lepidoptera</taxon>
        <taxon>Glossata</taxon>
        <taxon>Ditrysia</taxon>
        <taxon>Noctuoidea</taxon>
        <taxon>Noctuidae</taxon>
        <taxon>Plusiinae</taxon>
        <taxon>Trichoplusia</taxon>
    </lineage>
</organism>
<feature type="domain" description="C2H2-type" evidence="6">
    <location>
        <begin position="237"/>
        <end position="264"/>
    </location>
</feature>
<keyword evidence="4" id="KW-0862">Zinc</keyword>
<dbReference type="GO" id="GO:0000981">
    <property type="term" value="F:DNA-binding transcription factor activity, RNA polymerase II-specific"/>
    <property type="evidence" value="ECO:0007669"/>
    <property type="project" value="TreeGrafter"/>
</dbReference>
<evidence type="ECO:0000256" key="4">
    <source>
        <dbReference type="ARBA" id="ARBA00022833"/>
    </source>
</evidence>
<proteinExistence type="predicted"/>
<dbReference type="PROSITE" id="PS00028">
    <property type="entry name" value="ZINC_FINGER_C2H2_1"/>
    <property type="match status" value="2"/>
</dbReference>
<dbReference type="AlphaFoldDB" id="A0A7E5VBB2"/>
<keyword evidence="3 5" id="KW-0863">Zinc-finger</keyword>
<dbReference type="GO" id="GO:0008270">
    <property type="term" value="F:zinc ion binding"/>
    <property type="evidence" value="ECO:0007669"/>
    <property type="project" value="UniProtKB-KW"/>
</dbReference>
<keyword evidence="7" id="KW-1185">Reference proteome</keyword>
<evidence type="ECO:0000256" key="5">
    <source>
        <dbReference type="PROSITE-ProRule" id="PRU00042"/>
    </source>
</evidence>
<name>A0A7E5VBB2_TRINI</name>
<dbReference type="InterPro" id="IPR013087">
    <property type="entry name" value="Znf_C2H2_type"/>
</dbReference>
<reference evidence="8 9" key="1">
    <citation type="submission" date="2025-04" db="UniProtKB">
        <authorList>
            <consortium name="RefSeq"/>
        </authorList>
    </citation>
    <scope>IDENTIFICATION</scope>
</reference>
<dbReference type="GO" id="GO:0000977">
    <property type="term" value="F:RNA polymerase II transcription regulatory region sequence-specific DNA binding"/>
    <property type="evidence" value="ECO:0007669"/>
    <property type="project" value="TreeGrafter"/>
</dbReference>
<evidence type="ECO:0000313" key="8">
    <source>
        <dbReference type="RefSeq" id="XP_026725564.1"/>
    </source>
</evidence>
<evidence type="ECO:0000313" key="7">
    <source>
        <dbReference type="Proteomes" id="UP000322000"/>
    </source>
</evidence>
<dbReference type="RefSeq" id="XP_026725565.1">
    <property type="nucleotide sequence ID" value="XM_026869764.1"/>
</dbReference>
<dbReference type="Proteomes" id="UP000322000">
    <property type="component" value="Chromosome 3"/>
</dbReference>
<evidence type="ECO:0000256" key="2">
    <source>
        <dbReference type="ARBA" id="ARBA00022737"/>
    </source>
</evidence>
<feature type="domain" description="C2H2-type" evidence="6">
    <location>
        <begin position="73"/>
        <end position="101"/>
    </location>
</feature>
<evidence type="ECO:0000256" key="1">
    <source>
        <dbReference type="ARBA" id="ARBA00022723"/>
    </source>
</evidence>
<dbReference type="KEGG" id="tnl:113492314"/>
<dbReference type="OrthoDB" id="7489662at2759"/>
<dbReference type="SMART" id="SM00355">
    <property type="entry name" value="ZnF_C2H2"/>
    <property type="match status" value="3"/>
</dbReference>
<evidence type="ECO:0000259" key="6">
    <source>
        <dbReference type="PROSITE" id="PS50157"/>
    </source>
</evidence>
<sequence>MRVKRRRYSSVSDDDKPLIKMLVRHEDHNSFDSLCRHNQQTCELCDQVFENRYSQIIHNMKHIIIPLLNLNIHQCKLCLHHFTSQKDLNEHTRKKHPKTKITELDLVKKGNLQIKEELKTSIRDLKVPVNFSDLKVPLKSELVSTQGSSIESGSIKNRLIFEDDLVLNSDLLLNNFTVNCRVNLEPYPMVNWPHQDTNYDMVSDLKVPSREVVPLMSDLGRYSPSVHYDDLIKPGVFRCKKCGKRFPARYDAIIHEASHIKFKNTRVTLCGTCNEYIVGNGKILMLHYLAKHKRQRENTQKHTEIKNNGINNVKHTITEDLSKKVLYEEDELISYSSSKTLMLCDLCFSFCKNGVSRSYTCVGTVNELGRRNPCSKCGSLFFEVKLVKQDIHIKRHLKDAKKHAKKKMSNEERLRCIKNRFKLLRN</sequence>
<dbReference type="GO" id="GO:0005634">
    <property type="term" value="C:nucleus"/>
    <property type="evidence" value="ECO:0007669"/>
    <property type="project" value="TreeGrafter"/>
</dbReference>
<dbReference type="GeneID" id="113492314"/>
<evidence type="ECO:0000313" key="9">
    <source>
        <dbReference type="RefSeq" id="XP_026725565.1"/>
    </source>
</evidence>
<gene>
    <name evidence="8 9" type="primary">LOC113492314</name>
</gene>
<dbReference type="Gene3D" id="3.30.160.60">
    <property type="entry name" value="Classic Zinc Finger"/>
    <property type="match status" value="1"/>
</dbReference>
<evidence type="ECO:0000256" key="3">
    <source>
        <dbReference type="ARBA" id="ARBA00022771"/>
    </source>
</evidence>
<accession>A0A7E5VBB2</accession>